<dbReference type="EMBL" id="JARRYG010000015">
    <property type="protein sequence ID" value="MDG4697449.1"/>
    <property type="molecule type" value="Genomic_DNA"/>
</dbReference>
<sequence length="130" mass="14815">MSETMKKALQSVVDLHTLIENVFTGRDDDKSLAPLLASFDDNFKMVTIQGQSIGLDKVNTLFSSNIGNKTSFSTRCLNMLPLREDNQYCWVQYQEKQLNDGVETLRISTACIRVEAEKCYWVYLHETPVA</sequence>
<protein>
    <submittedName>
        <fullName evidence="1">Uncharacterized protein</fullName>
    </submittedName>
</protein>
<evidence type="ECO:0000313" key="2">
    <source>
        <dbReference type="EMBL" id="MDO7856651.1"/>
    </source>
</evidence>
<evidence type="ECO:0000313" key="1">
    <source>
        <dbReference type="EMBL" id="MDG4697449.1"/>
    </source>
</evidence>
<keyword evidence="4" id="KW-1185">Reference proteome</keyword>
<reference evidence="2" key="2">
    <citation type="submission" date="2023-07" db="EMBL/GenBank/DDBJ databases">
        <authorList>
            <person name="Yang W."/>
            <person name="Chen J."/>
            <person name="Ji P."/>
            <person name="Hu F."/>
        </authorList>
    </citation>
    <scope>NUCLEOTIDE SEQUENCE</scope>
    <source>
        <strain evidence="2">CRE-138-0111</strain>
    </source>
</reference>
<name>A0AA42FIW7_9GAMM</name>
<reference evidence="2" key="3">
    <citation type="journal article" date="2024" name="Int. J. Antimicrob. Agents">
        <title>Identification of a novel Providencia species showing multi-drug-resistant in three patients with hospital-acquired infection.</title>
        <authorList>
            <person name="Yang W."/>
            <person name="Chen J."/>
            <person name="Yang F."/>
            <person name="Ji P."/>
            <person name="Shen S."/>
            <person name="Yin D."/>
            <person name="Hu F."/>
        </authorList>
    </citation>
    <scope>NUCLEOTIDE SEQUENCE</scope>
    <source>
        <strain evidence="2">CRE-138-0111</strain>
    </source>
</reference>
<evidence type="ECO:0000313" key="4">
    <source>
        <dbReference type="Proteomes" id="UP001176478"/>
    </source>
</evidence>
<dbReference type="Proteomes" id="UP001176478">
    <property type="component" value="Unassembled WGS sequence"/>
</dbReference>
<reference evidence="1" key="1">
    <citation type="submission" date="2023-03" db="EMBL/GenBank/DDBJ databases">
        <title>a new species belonging to Providencia genus.</title>
        <authorList>
            <person name="Yang W."/>
            <person name="Hu F."/>
            <person name="Shen S."/>
            <person name="Ding L."/>
            <person name="Yin D."/>
        </authorList>
    </citation>
    <scope>NUCLEOTIDE SEQUENCE</scope>
    <source>
        <strain evidence="1">CRE-3FA-0001</strain>
    </source>
</reference>
<proteinExistence type="predicted"/>
<dbReference type="Proteomes" id="UP001156701">
    <property type="component" value="Unassembled WGS sequence"/>
</dbReference>
<organism evidence="1 3">
    <name type="scientific">Providencia huashanensis</name>
    <dbReference type="NCBI Taxonomy" id="3037798"/>
    <lineage>
        <taxon>Bacteria</taxon>
        <taxon>Pseudomonadati</taxon>
        <taxon>Pseudomonadota</taxon>
        <taxon>Gammaproteobacteria</taxon>
        <taxon>Enterobacterales</taxon>
        <taxon>Morganellaceae</taxon>
        <taxon>Providencia</taxon>
    </lineage>
</organism>
<comment type="caution">
    <text evidence="1">The sequence shown here is derived from an EMBL/GenBank/DDBJ whole genome shotgun (WGS) entry which is preliminary data.</text>
</comment>
<gene>
    <name evidence="1" type="ORF">P7V44_14500</name>
    <name evidence="2" type="ORF">Q5E86_09840</name>
</gene>
<dbReference type="SUPFAM" id="SSF54427">
    <property type="entry name" value="NTF2-like"/>
    <property type="match status" value="1"/>
</dbReference>
<accession>A0AA42FIW7</accession>
<dbReference type="RefSeq" id="WP_042846064.1">
    <property type="nucleotide sequence ID" value="NZ_JARRYG010000015.1"/>
</dbReference>
<dbReference type="InterPro" id="IPR032710">
    <property type="entry name" value="NTF2-like_dom_sf"/>
</dbReference>
<evidence type="ECO:0000313" key="3">
    <source>
        <dbReference type="Proteomes" id="UP001156701"/>
    </source>
</evidence>
<dbReference type="Gene3D" id="3.10.450.50">
    <property type="match status" value="1"/>
</dbReference>
<dbReference type="EMBL" id="JAUQTG010000004">
    <property type="protein sequence ID" value="MDO7856651.1"/>
    <property type="molecule type" value="Genomic_DNA"/>
</dbReference>
<dbReference type="AlphaFoldDB" id="A0AA42FIW7"/>